<dbReference type="PROSITE" id="PS51257">
    <property type="entry name" value="PROKAR_LIPOPROTEIN"/>
    <property type="match status" value="1"/>
</dbReference>
<feature type="domain" description="Beta-lactamase-related" evidence="2">
    <location>
        <begin position="72"/>
        <end position="417"/>
    </location>
</feature>
<dbReference type="Gene3D" id="3.40.710.10">
    <property type="entry name" value="DD-peptidase/beta-lactamase superfamily"/>
    <property type="match status" value="1"/>
</dbReference>
<proteinExistence type="predicted"/>
<dbReference type="eggNOG" id="COG1680">
    <property type="taxonomic scope" value="Bacteria"/>
</dbReference>
<organism evidence="3 4">
    <name type="scientific">Haliangium ochraceum (strain DSM 14365 / JCM 11303 / SMP-2)</name>
    <dbReference type="NCBI Taxonomy" id="502025"/>
    <lineage>
        <taxon>Bacteria</taxon>
        <taxon>Pseudomonadati</taxon>
        <taxon>Myxococcota</taxon>
        <taxon>Polyangia</taxon>
        <taxon>Haliangiales</taxon>
        <taxon>Kofleriaceae</taxon>
        <taxon>Haliangium</taxon>
    </lineage>
</organism>
<dbReference type="HOGENOM" id="CLU_448904_0_0_7"/>
<feature type="chain" id="PRO_5003011583" evidence="1">
    <location>
        <begin position="26"/>
        <end position="608"/>
    </location>
</feature>
<evidence type="ECO:0000259" key="2">
    <source>
        <dbReference type="Pfam" id="PF00144"/>
    </source>
</evidence>
<evidence type="ECO:0000256" key="1">
    <source>
        <dbReference type="SAM" id="SignalP"/>
    </source>
</evidence>
<dbReference type="SUPFAM" id="SSF56601">
    <property type="entry name" value="beta-lactamase/transpeptidase-like"/>
    <property type="match status" value="1"/>
</dbReference>
<keyword evidence="4" id="KW-1185">Reference proteome</keyword>
<dbReference type="AlphaFoldDB" id="D0LVT4"/>
<feature type="signal peptide" evidence="1">
    <location>
        <begin position="1"/>
        <end position="25"/>
    </location>
</feature>
<name>D0LVT4_HALO1</name>
<dbReference type="Pfam" id="PF00144">
    <property type="entry name" value="Beta-lactamase"/>
    <property type="match status" value="1"/>
</dbReference>
<reference evidence="3 4" key="1">
    <citation type="journal article" date="2010" name="Stand. Genomic Sci.">
        <title>Complete genome sequence of Haliangium ochraceum type strain (SMP-2).</title>
        <authorList>
            <consortium name="US DOE Joint Genome Institute (JGI-PGF)"/>
            <person name="Ivanova N."/>
            <person name="Daum C."/>
            <person name="Lang E."/>
            <person name="Abt B."/>
            <person name="Kopitz M."/>
            <person name="Saunders E."/>
            <person name="Lapidus A."/>
            <person name="Lucas S."/>
            <person name="Glavina Del Rio T."/>
            <person name="Nolan M."/>
            <person name="Tice H."/>
            <person name="Copeland A."/>
            <person name="Cheng J.F."/>
            <person name="Chen F."/>
            <person name="Bruce D."/>
            <person name="Goodwin L."/>
            <person name="Pitluck S."/>
            <person name="Mavromatis K."/>
            <person name="Pati A."/>
            <person name="Mikhailova N."/>
            <person name="Chen A."/>
            <person name="Palaniappan K."/>
            <person name="Land M."/>
            <person name="Hauser L."/>
            <person name="Chang Y.J."/>
            <person name="Jeffries C.D."/>
            <person name="Detter J.C."/>
            <person name="Brettin T."/>
            <person name="Rohde M."/>
            <person name="Goker M."/>
            <person name="Bristow J."/>
            <person name="Markowitz V."/>
            <person name="Eisen J.A."/>
            <person name="Hugenholtz P."/>
            <person name="Kyrpides N.C."/>
            <person name="Klenk H.P."/>
        </authorList>
    </citation>
    <scope>NUCLEOTIDE SEQUENCE [LARGE SCALE GENOMIC DNA]</scope>
    <source>
        <strain evidence="4">DSM 14365 / CIP 107738 / JCM 11303 / AJ 13395 / SMP-2</strain>
    </source>
</reference>
<gene>
    <name evidence="3" type="ordered locus">Hoch_1516</name>
</gene>
<dbReference type="PANTHER" id="PTHR46825:SF9">
    <property type="entry name" value="BETA-LACTAMASE-RELATED DOMAIN-CONTAINING PROTEIN"/>
    <property type="match status" value="1"/>
</dbReference>
<dbReference type="EMBL" id="CP001804">
    <property type="protein sequence ID" value="ACY14068.1"/>
    <property type="molecule type" value="Genomic_DNA"/>
</dbReference>
<dbReference type="Proteomes" id="UP000001880">
    <property type="component" value="Chromosome"/>
</dbReference>
<dbReference type="InterPro" id="IPR050491">
    <property type="entry name" value="AmpC-like"/>
</dbReference>
<dbReference type="InterPro" id="IPR012338">
    <property type="entry name" value="Beta-lactam/transpept-like"/>
</dbReference>
<dbReference type="InterPro" id="IPR001466">
    <property type="entry name" value="Beta-lactam-related"/>
</dbReference>
<accession>D0LVT4</accession>
<dbReference type="STRING" id="502025.Hoch_1516"/>
<evidence type="ECO:0000313" key="4">
    <source>
        <dbReference type="Proteomes" id="UP000001880"/>
    </source>
</evidence>
<dbReference type="OrthoDB" id="5487213at2"/>
<sequence>MKAGMTTRIAAPLLALSTITATATACYQAPKLTGSDQIYEPNYVATAHKDSGHAAKSWTSVDAYMNAKIGANEPGCAVGIARNDVITYLQGYGRIELGGPQWSVSTVGVVGSVSKTFTAAAALDMADRGEFNVNNSVASQLPVTNATLGSRSILELLQHTSGIGGATKGQAFAPNWTVGSDAESCLGVNSAFCSSVSADLVEPADAFAQYQANEAVATLTKNDPYTGSPHQGVYSNVGYSVLGAVIDQHAGGLGYEAWIWHNIGQFADDLSADNLLTLALSHSWRANEYPERAVGYLANNGVFSEFEAFDPSGLGNIEGWEGPAGGWSMTIGDLTRFAVHLNKGDIIDPSMVAAMQYEWAAVDGVGLFGLGMRHSNSTPMFFHDGQIGGNTAIWTYWPSYNGGNSLSINLMCNRTDFNLGTMAKELAAAQSGTSPSLDQIIFTAINLPDADGARYPLDPSGSWHDNQETGRTTTFVPISGLLDTLTLEASYTSAAGLAMTLEIADEHYPLALDVRNPFVATRPIDVPLNTIIGTIDAHDLTIEGSFTPGADSLEDIRMRGTFDARQVSQLVGRSVEELCTGERCTPCDDGANACIAVEYRGLSARAEF</sequence>
<protein>
    <submittedName>
        <fullName evidence="3">Beta-lactamase</fullName>
    </submittedName>
</protein>
<dbReference type="PANTHER" id="PTHR46825">
    <property type="entry name" value="D-ALANYL-D-ALANINE-CARBOXYPEPTIDASE/ENDOPEPTIDASE AMPH"/>
    <property type="match status" value="1"/>
</dbReference>
<keyword evidence="1" id="KW-0732">Signal</keyword>
<dbReference type="KEGG" id="hoh:Hoch_1516"/>
<evidence type="ECO:0000313" key="3">
    <source>
        <dbReference type="EMBL" id="ACY14068.1"/>
    </source>
</evidence>